<dbReference type="InterPro" id="IPR006674">
    <property type="entry name" value="HD_domain"/>
</dbReference>
<keyword evidence="5" id="KW-0408">Iron</keyword>
<dbReference type="PANTHER" id="PTHR35795">
    <property type="entry name" value="SLR1885 PROTEIN"/>
    <property type="match status" value="1"/>
</dbReference>
<dbReference type="EMBL" id="CP114052">
    <property type="protein sequence ID" value="WAW14276.1"/>
    <property type="molecule type" value="Genomic_DNA"/>
</dbReference>
<dbReference type="InterPro" id="IPR005249">
    <property type="entry name" value="YqeK"/>
</dbReference>
<evidence type="ECO:0000256" key="3">
    <source>
        <dbReference type="ARBA" id="ARBA00022741"/>
    </source>
</evidence>
<dbReference type="CDD" id="cd00077">
    <property type="entry name" value="HDc"/>
    <property type="match status" value="1"/>
</dbReference>
<evidence type="ECO:0000313" key="8">
    <source>
        <dbReference type="EMBL" id="WAW14276.1"/>
    </source>
</evidence>
<dbReference type="RefSeq" id="WP_269310937.1">
    <property type="nucleotide sequence ID" value="NZ_CP114052.1"/>
</dbReference>
<evidence type="ECO:0000313" key="9">
    <source>
        <dbReference type="Proteomes" id="UP001164187"/>
    </source>
</evidence>
<dbReference type="Proteomes" id="UP001164187">
    <property type="component" value="Chromosome"/>
</dbReference>
<dbReference type="PANTHER" id="PTHR35795:SF1">
    <property type="entry name" value="BIS(5'-NUCLEOSYL)-TETRAPHOSPHATASE, SYMMETRICAL"/>
    <property type="match status" value="1"/>
</dbReference>
<evidence type="ECO:0000259" key="7">
    <source>
        <dbReference type="SMART" id="SM00471"/>
    </source>
</evidence>
<comment type="catalytic activity">
    <reaction evidence="6">
        <text>P(1),P(4)-bis(5'-adenosyl) tetraphosphate + H2O = 2 ADP + 2 H(+)</text>
        <dbReference type="Rhea" id="RHEA:24252"/>
        <dbReference type="ChEBI" id="CHEBI:15377"/>
        <dbReference type="ChEBI" id="CHEBI:15378"/>
        <dbReference type="ChEBI" id="CHEBI:58141"/>
        <dbReference type="ChEBI" id="CHEBI:456216"/>
        <dbReference type="EC" id="3.6.1.41"/>
    </reaction>
</comment>
<dbReference type="InterPro" id="IPR051094">
    <property type="entry name" value="Diverse_Catalytic_Enzymes"/>
</dbReference>
<evidence type="ECO:0000256" key="5">
    <source>
        <dbReference type="ARBA" id="ARBA00023004"/>
    </source>
</evidence>
<accession>A0ABY7JLN8</accession>
<protein>
    <recommendedName>
        <fullName evidence="1">bis(5'-nucleosyl)-tetraphosphatase (symmetrical)</fullName>
        <ecNumber evidence="1">3.6.1.41</ecNumber>
    </recommendedName>
</protein>
<keyword evidence="9" id="KW-1185">Reference proteome</keyword>
<feature type="domain" description="HD/PDEase" evidence="7">
    <location>
        <begin position="14"/>
        <end position="142"/>
    </location>
</feature>
<dbReference type="EC" id="3.6.1.41" evidence="1"/>
<dbReference type="NCBIfam" id="TIGR00488">
    <property type="entry name" value="bis(5'-nucleosyl)-tetraphosphatase (symmetrical) YqeK"/>
    <property type="match status" value="1"/>
</dbReference>
<dbReference type="InterPro" id="IPR003607">
    <property type="entry name" value="HD/PDEase_dom"/>
</dbReference>
<gene>
    <name evidence="8" type="primary">yqeK</name>
    <name evidence="8" type="ORF">O0R46_06590</name>
</gene>
<evidence type="ECO:0000256" key="1">
    <source>
        <dbReference type="ARBA" id="ARBA00012506"/>
    </source>
</evidence>
<evidence type="ECO:0000256" key="6">
    <source>
        <dbReference type="ARBA" id="ARBA00049417"/>
    </source>
</evidence>
<dbReference type="Pfam" id="PF01966">
    <property type="entry name" value="HD"/>
    <property type="match status" value="1"/>
</dbReference>
<dbReference type="GO" id="GO:0008803">
    <property type="term" value="F:bis(5'-nucleosyl)-tetraphosphatase (symmetrical) activity"/>
    <property type="evidence" value="ECO:0007669"/>
    <property type="project" value="UniProtKB-EC"/>
</dbReference>
<keyword evidence="3" id="KW-0547">Nucleotide-binding</keyword>
<proteinExistence type="predicted"/>
<sequence length="202" mass="23187">MDKSEMIARLDQYLPEKRIRHSLNVAKSAIKLAKLNDCSQEKAEIAGILHDTAKYIKLADVEGFCKKYNIYLDEMEKNSTALSHSALGAYIAMYDFGIEDQEILGAIRYHTTGRANMTKLEEVILLADLIEDERDYPGVDELRELSYKGEIDQAIAKSFDNTISLLIKKKSLIHLRTIEARNFYVKKLKEKAKLSRRELENK</sequence>
<keyword evidence="4 8" id="KW-0378">Hydrolase</keyword>
<dbReference type="SUPFAM" id="SSF109604">
    <property type="entry name" value="HD-domain/PDEase-like"/>
    <property type="match status" value="1"/>
</dbReference>
<name>A0ABY7JLN8_9FIRM</name>
<organism evidence="8 9">
    <name type="scientific">Peptostreptococcus equinus</name>
    <dbReference type="NCBI Taxonomy" id="3003601"/>
    <lineage>
        <taxon>Bacteria</taxon>
        <taxon>Bacillati</taxon>
        <taxon>Bacillota</taxon>
        <taxon>Clostridia</taxon>
        <taxon>Peptostreptococcales</taxon>
        <taxon>Peptostreptococcaceae</taxon>
        <taxon>Peptostreptococcus</taxon>
    </lineage>
</organism>
<dbReference type="Gene3D" id="1.10.3210.10">
    <property type="entry name" value="Hypothetical protein af1432"/>
    <property type="match status" value="1"/>
</dbReference>
<reference evidence="8" key="1">
    <citation type="submission" date="2022-12" db="EMBL/GenBank/DDBJ databases">
        <title>Peptostreptococcus.</title>
        <authorList>
            <person name="Lee S.H."/>
        </authorList>
    </citation>
    <scope>NUCLEOTIDE SEQUENCE</scope>
    <source>
        <strain evidence="8">CBA3647</strain>
    </source>
</reference>
<evidence type="ECO:0000256" key="2">
    <source>
        <dbReference type="ARBA" id="ARBA00022723"/>
    </source>
</evidence>
<evidence type="ECO:0000256" key="4">
    <source>
        <dbReference type="ARBA" id="ARBA00022801"/>
    </source>
</evidence>
<dbReference type="SMART" id="SM00471">
    <property type="entry name" value="HDc"/>
    <property type="match status" value="1"/>
</dbReference>
<keyword evidence="2" id="KW-0479">Metal-binding</keyword>